<accession>A0AAD5SBR2</accession>
<evidence type="ECO:0000256" key="2">
    <source>
        <dbReference type="ARBA" id="ARBA00004687"/>
    </source>
</evidence>
<organism evidence="11 12">
    <name type="scientific">Rhizophlyctis rosea</name>
    <dbReference type="NCBI Taxonomy" id="64517"/>
    <lineage>
        <taxon>Eukaryota</taxon>
        <taxon>Fungi</taxon>
        <taxon>Fungi incertae sedis</taxon>
        <taxon>Chytridiomycota</taxon>
        <taxon>Chytridiomycota incertae sedis</taxon>
        <taxon>Chytridiomycetes</taxon>
        <taxon>Rhizophlyctidales</taxon>
        <taxon>Rhizophlyctidaceae</taxon>
        <taxon>Rhizophlyctis</taxon>
    </lineage>
</organism>
<protein>
    <recommendedName>
        <fullName evidence="13">GPI transamidase component PIG-S</fullName>
    </recommendedName>
</protein>
<dbReference type="PANTHER" id="PTHR21072">
    <property type="entry name" value="GPI TRANSAMIDASE COMPONENT PIG-S"/>
    <property type="match status" value="1"/>
</dbReference>
<evidence type="ECO:0000256" key="5">
    <source>
        <dbReference type="ARBA" id="ARBA00022692"/>
    </source>
</evidence>
<evidence type="ECO:0000256" key="10">
    <source>
        <dbReference type="SAM" id="Phobius"/>
    </source>
</evidence>
<feature type="transmembrane region" description="Helical" evidence="10">
    <location>
        <begin position="20"/>
        <end position="36"/>
    </location>
</feature>
<evidence type="ECO:0000256" key="8">
    <source>
        <dbReference type="ARBA" id="ARBA00023136"/>
    </source>
</evidence>
<evidence type="ECO:0000313" key="12">
    <source>
        <dbReference type="Proteomes" id="UP001212841"/>
    </source>
</evidence>
<comment type="similarity">
    <text evidence="3">Belongs to the PIGS family.</text>
</comment>
<keyword evidence="7 10" id="KW-1133">Transmembrane helix</keyword>
<evidence type="ECO:0000256" key="1">
    <source>
        <dbReference type="ARBA" id="ARBA00004477"/>
    </source>
</evidence>
<comment type="caution">
    <text evidence="11">The sequence shown here is derived from an EMBL/GenBank/DDBJ whole genome shotgun (WGS) entry which is preliminary data.</text>
</comment>
<dbReference type="Proteomes" id="UP001212841">
    <property type="component" value="Unassembled WGS sequence"/>
</dbReference>
<dbReference type="PANTHER" id="PTHR21072:SF13">
    <property type="entry name" value="GPI TRANSAMIDASE COMPONENT PIG-S"/>
    <property type="match status" value="1"/>
</dbReference>
<dbReference type="EMBL" id="JADGJD010000507">
    <property type="protein sequence ID" value="KAJ3050492.1"/>
    <property type="molecule type" value="Genomic_DNA"/>
</dbReference>
<keyword evidence="12" id="KW-1185">Reference proteome</keyword>
<keyword evidence="9" id="KW-0325">Glycoprotein</keyword>
<dbReference type="AlphaFoldDB" id="A0AAD5SBR2"/>
<dbReference type="InterPro" id="IPR019540">
    <property type="entry name" value="PtdIno-glycan_biosynth_class_S"/>
</dbReference>
<feature type="transmembrane region" description="Helical" evidence="10">
    <location>
        <begin position="519"/>
        <end position="538"/>
    </location>
</feature>
<dbReference type="GO" id="GO:0006506">
    <property type="term" value="P:GPI anchor biosynthetic process"/>
    <property type="evidence" value="ECO:0007669"/>
    <property type="project" value="UniProtKB-KW"/>
</dbReference>
<keyword evidence="8 10" id="KW-0472">Membrane</keyword>
<reference evidence="11" key="1">
    <citation type="submission" date="2020-05" db="EMBL/GenBank/DDBJ databases">
        <title>Phylogenomic resolution of chytrid fungi.</title>
        <authorList>
            <person name="Stajich J.E."/>
            <person name="Amses K."/>
            <person name="Simmons R."/>
            <person name="Seto K."/>
            <person name="Myers J."/>
            <person name="Bonds A."/>
            <person name="Quandt C.A."/>
            <person name="Barry K."/>
            <person name="Liu P."/>
            <person name="Grigoriev I."/>
            <person name="Longcore J.E."/>
            <person name="James T.Y."/>
        </authorList>
    </citation>
    <scope>NUCLEOTIDE SEQUENCE</scope>
    <source>
        <strain evidence="11">JEL0318</strain>
    </source>
</reference>
<dbReference type="GO" id="GO:0042765">
    <property type="term" value="C:GPI-anchor transamidase complex"/>
    <property type="evidence" value="ECO:0007669"/>
    <property type="project" value="InterPro"/>
</dbReference>
<evidence type="ECO:0000256" key="3">
    <source>
        <dbReference type="ARBA" id="ARBA00005316"/>
    </source>
</evidence>
<evidence type="ECO:0000256" key="6">
    <source>
        <dbReference type="ARBA" id="ARBA00022824"/>
    </source>
</evidence>
<comment type="subcellular location">
    <subcellularLocation>
        <location evidence="1">Endoplasmic reticulum membrane</location>
        <topology evidence="1">Multi-pass membrane protein</topology>
    </subcellularLocation>
</comment>
<dbReference type="GO" id="GO:0016255">
    <property type="term" value="P:attachment of GPI anchor to protein"/>
    <property type="evidence" value="ECO:0007669"/>
    <property type="project" value="InterPro"/>
</dbReference>
<keyword evidence="6" id="KW-0256">Endoplasmic reticulum</keyword>
<evidence type="ECO:0000313" key="11">
    <source>
        <dbReference type="EMBL" id="KAJ3050492.1"/>
    </source>
</evidence>
<keyword evidence="4" id="KW-0337">GPI-anchor biosynthesis</keyword>
<keyword evidence="5 10" id="KW-0812">Transmembrane</keyword>
<evidence type="ECO:0000256" key="7">
    <source>
        <dbReference type="ARBA" id="ARBA00022989"/>
    </source>
</evidence>
<dbReference type="Pfam" id="PF10510">
    <property type="entry name" value="PIG-S"/>
    <property type="match status" value="1"/>
</dbReference>
<comment type="pathway">
    <text evidence="2">Glycolipid biosynthesis; glycosylphosphatidylinositol-anchor biosynthesis.</text>
</comment>
<sequence>MGIQLERPDLENTAFTRRLILLSVLGVFLLGLPIWWKTTEIHRAPLPFDEIRRWAGPGVLDAKVFVNIDLRVDSSDSEALPPNSPSLAATIEERVNSIYGSVSGSDLGRPTQAANQPSEAASIALAFRIQDHIADGGSGTKKDEEPGNYEVHVTCKAPESGEDVVSVSASRIVDITTTCASDQLPNRIAVVIAGLFADEQKKYLASSSKEDNAHDHDNMRMVKYAPEYQVTFSLLNGDPTDANVSWDIQNGIDYFILPFLNTISKLSNFSVSSQIQHYAALPIEPEVYPSSFCLRPHMLPHFINSAEWNLASTVAKGTPLNFVLYIPPKSQTPLVLLRSDGQPHPTNAFLIPRWGGIVVRDPPTSDRLSLDDLHPIMEIFLAQLRGLLGVKETRISNAGVLLEGTSITYESERNIGVTAWEHDRLIRERTVQNLVDAVTTLNSLGKLIEAGENMIVLDEIRTKVLTSLTSIHHCHKALQNSSNPTLAYSHSRTAILNAESAFFDPTMVSMLYFPDEHKYAIYMPLFVPVCVPVLATVLKEIKGWRSKRKEKGKKKAE</sequence>
<evidence type="ECO:0000256" key="9">
    <source>
        <dbReference type="ARBA" id="ARBA00023180"/>
    </source>
</evidence>
<evidence type="ECO:0008006" key="13">
    <source>
        <dbReference type="Google" id="ProtNLM"/>
    </source>
</evidence>
<gene>
    <name evidence="11" type="ORF">HK097_008555</name>
</gene>
<evidence type="ECO:0000256" key="4">
    <source>
        <dbReference type="ARBA" id="ARBA00022502"/>
    </source>
</evidence>
<name>A0AAD5SBR2_9FUNG</name>
<proteinExistence type="inferred from homology"/>